<name>A0A109JBX5_9BRAD</name>
<evidence type="ECO:0000313" key="3">
    <source>
        <dbReference type="Proteomes" id="UP000057737"/>
    </source>
</evidence>
<reference evidence="2 3" key="1">
    <citation type="submission" date="2015-11" db="EMBL/GenBank/DDBJ databases">
        <title>Draft Genome Sequence of the Strain BR 10303 (Bradyrhizobium sp.) isolated from nodules of Centrolobium paraense.</title>
        <authorList>
            <person name="Zelli J.E."/>
            <person name="Simoes-Araujo J.L."/>
            <person name="Barauna A.C."/>
            <person name="Silva K."/>
        </authorList>
    </citation>
    <scope>NUCLEOTIDE SEQUENCE [LARGE SCALE GENOMIC DNA]</scope>
    <source>
        <strain evidence="2 3">BR 10303</strain>
    </source>
</reference>
<evidence type="ECO:0000313" key="2">
    <source>
        <dbReference type="EMBL" id="KWV46021.1"/>
    </source>
</evidence>
<keyword evidence="1" id="KW-0812">Transmembrane</keyword>
<accession>A0A109JBX5</accession>
<dbReference type="Proteomes" id="UP000057737">
    <property type="component" value="Unassembled WGS sequence"/>
</dbReference>
<keyword evidence="3" id="KW-1185">Reference proteome</keyword>
<sequence>MGIRFRFFILLPVLFLGVLLVVALSIGQWLSLGEALSITAVFAGCLQVGYLIGAVLKHMVGPALVIDREAPLVVRSSVERQM</sequence>
<proteinExistence type="predicted"/>
<dbReference type="AlphaFoldDB" id="A0A109JBX5"/>
<dbReference type="EMBL" id="LNCU01000119">
    <property type="protein sequence ID" value="KWV46021.1"/>
    <property type="molecule type" value="Genomic_DNA"/>
</dbReference>
<gene>
    <name evidence="2" type="ORF">AS156_22165</name>
</gene>
<keyword evidence="1" id="KW-1133">Transmembrane helix</keyword>
<evidence type="ECO:0000256" key="1">
    <source>
        <dbReference type="SAM" id="Phobius"/>
    </source>
</evidence>
<comment type="caution">
    <text evidence="2">The sequence shown here is derived from an EMBL/GenBank/DDBJ whole genome shotgun (WGS) entry which is preliminary data.</text>
</comment>
<keyword evidence="1" id="KW-0472">Membrane</keyword>
<organism evidence="2 3">
    <name type="scientific">Bradyrhizobium macuxiense</name>
    <dbReference type="NCBI Taxonomy" id="1755647"/>
    <lineage>
        <taxon>Bacteria</taxon>
        <taxon>Pseudomonadati</taxon>
        <taxon>Pseudomonadota</taxon>
        <taxon>Alphaproteobacteria</taxon>
        <taxon>Hyphomicrobiales</taxon>
        <taxon>Nitrobacteraceae</taxon>
        <taxon>Bradyrhizobium</taxon>
    </lineage>
</organism>
<feature type="transmembrane region" description="Helical" evidence="1">
    <location>
        <begin position="7"/>
        <end position="30"/>
    </location>
</feature>
<protein>
    <submittedName>
        <fullName evidence="2">Uncharacterized protein</fullName>
    </submittedName>
</protein>
<feature type="transmembrane region" description="Helical" evidence="1">
    <location>
        <begin position="36"/>
        <end position="56"/>
    </location>
</feature>